<dbReference type="Gene3D" id="1.10.3210.10">
    <property type="entry name" value="Hypothetical protein af1432"/>
    <property type="match status" value="1"/>
</dbReference>
<dbReference type="EMBL" id="JACXJA010000027">
    <property type="protein sequence ID" value="MBD2864151.1"/>
    <property type="molecule type" value="Genomic_DNA"/>
</dbReference>
<evidence type="ECO:0000313" key="2">
    <source>
        <dbReference type="EMBL" id="MBD2864151.1"/>
    </source>
</evidence>
<sequence length="224" mass="25422">MKQTAATIEYMERDVKAMERAEPQTAFLLKRLKRHHAPTYRKSLLTAYYSLQLAKALGFTREEQTVLFRTALLQDIGKLHISRDILDSRNRLYQGAVWQMQTHPKYSADILQTFIASGEVDGEAVLQHHENLDGTGYPSALNWKSITLNARILRIAGSYTELTDAQGAARLGPREAMEELYCWSDVLYDADLVELMNHLIRQTTTEDAVKGDGAHELAARNRKS</sequence>
<dbReference type="AlphaFoldDB" id="A0A927H0J8"/>
<accession>A0A927H0J8</accession>
<protein>
    <submittedName>
        <fullName evidence="2">HD domain-containing protein</fullName>
    </submittedName>
</protein>
<dbReference type="InterPro" id="IPR003607">
    <property type="entry name" value="HD/PDEase_dom"/>
</dbReference>
<dbReference type="Proteomes" id="UP000639396">
    <property type="component" value="Unassembled WGS sequence"/>
</dbReference>
<proteinExistence type="predicted"/>
<dbReference type="PROSITE" id="PS51832">
    <property type="entry name" value="HD_GYP"/>
    <property type="match status" value="1"/>
</dbReference>
<comment type="caution">
    <text evidence="2">The sequence shown here is derived from an EMBL/GenBank/DDBJ whole genome shotgun (WGS) entry which is preliminary data.</text>
</comment>
<dbReference type="InterPro" id="IPR037522">
    <property type="entry name" value="HD_GYP_dom"/>
</dbReference>
<reference evidence="2" key="1">
    <citation type="submission" date="2020-09" db="EMBL/GenBank/DDBJ databases">
        <title>A novel bacterium of genus Paenibacillus, isolated from South China Sea.</title>
        <authorList>
            <person name="Huang H."/>
            <person name="Mo K."/>
            <person name="Hu Y."/>
        </authorList>
    </citation>
    <scope>NUCLEOTIDE SEQUENCE</scope>
    <source>
        <strain evidence="2">IB182363</strain>
    </source>
</reference>
<dbReference type="PANTHER" id="PTHR43155">
    <property type="entry name" value="CYCLIC DI-GMP PHOSPHODIESTERASE PA4108-RELATED"/>
    <property type="match status" value="1"/>
</dbReference>
<dbReference type="SUPFAM" id="SSF109604">
    <property type="entry name" value="HD-domain/PDEase-like"/>
    <property type="match status" value="1"/>
</dbReference>
<gene>
    <name evidence="2" type="ORF">IDH45_19395</name>
</gene>
<dbReference type="PANTHER" id="PTHR43155:SF2">
    <property type="entry name" value="CYCLIC DI-GMP PHOSPHODIESTERASE PA4108"/>
    <property type="match status" value="1"/>
</dbReference>
<dbReference type="CDD" id="cd00077">
    <property type="entry name" value="HDc"/>
    <property type="match status" value="1"/>
</dbReference>
<organism evidence="2 3">
    <name type="scientific">Paenibacillus oceani</name>
    <dbReference type="NCBI Taxonomy" id="2772510"/>
    <lineage>
        <taxon>Bacteria</taxon>
        <taxon>Bacillati</taxon>
        <taxon>Bacillota</taxon>
        <taxon>Bacilli</taxon>
        <taxon>Bacillales</taxon>
        <taxon>Paenibacillaceae</taxon>
        <taxon>Paenibacillus</taxon>
    </lineage>
</organism>
<name>A0A927H0J8_9BACL</name>
<keyword evidence="3" id="KW-1185">Reference proteome</keyword>
<evidence type="ECO:0000313" key="3">
    <source>
        <dbReference type="Proteomes" id="UP000639396"/>
    </source>
</evidence>
<evidence type="ECO:0000259" key="1">
    <source>
        <dbReference type="PROSITE" id="PS51832"/>
    </source>
</evidence>
<dbReference type="Pfam" id="PF13487">
    <property type="entry name" value="HD_5"/>
    <property type="match status" value="1"/>
</dbReference>
<feature type="domain" description="HD-GYP" evidence="1">
    <location>
        <begin position="17"/>
        <end position="212"/>
    </location>
</feature>
<dbReference type="RefSeq" id="WP_190929776.1">
    <property type="nucleotide sequence ID" value="NZ_JACXJA010000027.1"/>
</dbReference>